<reference evidence="1 2" key="1">
    <citation type="journal article" date="2013" name="Lancet">
        <title>First case of E anophelis outbreak in an intensive-care unit.</title>
        <authorList>
            <person name="Teo J."/>
            <person name="Tan S.Y."/>
            <person name="Tay M."/>
            <person name="Ding Y."/>
            <person name="Kjelleberg S."/>
            <person name="Givskov M."/>
            <person name="Lin R.T."/>
            <person name="Yang L."/>
        </authorList>
    </citation>
    <scope>NUCLEOTIDE SEQUENCE [LARGE SCALE GENOMIC DNA]</scope>
    <source>
        <strain evidence="1 2">NUHP1</strain>
    </source>
</reference>
<name>A0A077EDC5_9FLAO</name>
<dbReference type="EMBL" id="CP007547">
    <property type="protein sequence ID" value="AIL44623.1"/>
    <property type="molecule type" value="Genomic_DNA"/>
</dbReference>
<dbReference type="Proteomes" id="UP000028933">
    <property type="component" value="Chromosome"/>
</dbReference>
<proteinExistence type="predicted"/>
<organism evidence="1 2">
    <name type="scientific">Elizabethkingia anophelis NUHP1</name>
    <dbReference type="NCBI Taxonomy" id="1338011"/>
    <lineage>
        <taxon>Bacteria</taxon>
        <taxon>Pseudomonadati</taxon>
        <taxon>Bacteroidota</taxon>
        <taxon>Flavobacteriia</taxon>
        <taxon>Flavobacteriales</taxon>
        <taxon>Weeksellaceae</taxon>
        <taxon>Elizabethkingia</taxon>
    </lineage>
</organism>
<sequence length="111" mass="12682">MVNTKTIIKPPFQAAYFIKHIIFTLIRARRSHQQGDSTAHNQMNFGNYLWGATGYTVNFGYGGLQIGAHLNSRFNSRRNGYTPQWDSKDDQRSIVLGAHHAAKNNYRAKKK</sequence>
<accession>A0A077EDC5</accession>
<dbReference type="RefSeq" id="WP_024564826.1">
    <property type="nucleotide sequence ID" value="NZ_CP007547.1"/>
</dbReference>
<protein>
    <submittedName>
        <fullName evidence="1">Uncharacterized protein</fullName>
    </submittedName>
</protein>
<gene>
    <name evidence="1" type="ORF">BD94_0848</name>
</gene>
<dbReference type="AlphaFoldDB" id="A0A077EDC5"/>
<dbReference type="KEGG" id="eao:BD94_0848"/>
<dbReference type="HOGENOM" id="CLU_2154392_0_0_10"/>
<evidence type="ECO:0000313" key="1">
    <source>
        <dbReference type="EMBL" id="AIL44623.1"/>
    </source>
</evidence>
<evidence type="ECO:0000313" key="2">
    <source>
        <dbReference type="Proteomes" id="UP000028933"/>
    </source>
</evidence>